<reference evidence="1" key="1">
    <citation type="submission" date="2018-05" db="EMBL/GenBank/DDBJ databases">
        <authorList>
            <person name="Lanie J.A."/>
            <person name="Ng W.-L."/>
            <person name="Kazmierczak K.M."/>
            <person name="Andrzejewski T.M."/>
            <person name="Davidsen T.M."/>
            <person name="Wayne K.J."/>
            <person name="Tettelin H."/>
            <person name="Glass J.I."/>
            <person name="Rusch D."/>
            <person name="Podicherti R."/>
            <person name="Tsui H.-C.T."/>
            <person name="Winkler M.E."/>
        </authorList>
    </citation>
    <scope>NUCLEOTIDE SEQUENCE</scope>
</reference>
<gene>
    <name evidence="1" type="ORF">METZ01_LOCUS178534</name>
</gene>
<sequence length="23" mass="2787">MNHFLSKTYDRYKDQRSAVIDKA</sequence>
<protein>
    <submittedName>
        <fullName evidence="1">Uncharacterized protein</fullName>
    </submittedName>
</protein>
<dbReference type="EMBL" id="UINC01034596">
    <property type="protein sequence ID" value="SVB25680.1"/>
    <property type="molecule type" value="Genomic_DNA"/>
</dbReference>
<dbReference type="AlphaFoldDB" id="A0A382CHZ0"/>
<evidence type="ECO:0000313" key="1">
    <source>
        <dbReference type="EMBL" id="SVB25680.1"/>
    </source>
</evidence>
<accession>A0A382CHZ0</accession>
<organism evidence="1">
    <name type="scientific">marine metagenome</name>
    <dbReference type="NCBI Taxonomy" id="408172"/>
    <lineage>
        <taxon>unclassified sequences</taxon>
        <taxon>metagenomes</taxon>
        <taxon>ecological metagenomes</taxon>
    </lineage>
</organism>
<name>A0A382CHZ0_9ZZZZ</name>
<proteinExistence type="predicted"/>